<feature type="domain" description="Type I restriction modification DNA specificity" evidence="4">
    <location>
        <begin position="28"/>
        <end position="162"/>
    </location>
</feature>
<dbReference type="InterPro" id="IPR052021">
    <property type="entry name" value="Type-I_RS_S_subunit"/>
</dbReference>
<dbReference type="InterPro" id="IPR000055">
    <property type="entry name" value="Restrct_endonuc_typeI_TRD"/>
</dbReference>
<evidence type="ECO:0000313" key="5">
    <source>
        <dbReference type="EMBL" id="VEH66795.1"/>
    </source>
</evidence>
<dbReference type="Gene3D" id="3.90.220.20">
    <property type="entry name" value="DNA methylase specificity domains"/>
    <property type="match status" value="1"/>
</dbReference>
<evidence type="ECO:0000256" key="3">
    <source>
        <dbReference type="ARBA" id="ARBA00023125"/>
    </source>
</evidence>
<dbReference type="PANTHER" id="PTHR30408:SF12">
    <property type="entry name" value="TYPE I RESTRICTION ENZYME MJAVIII SPECIFICITY SUBUNIT"/>
    <property type="match status" value="1"/>
</dbReference>
<evidence type="ECO:0000256" key="2">
    <source>
        <dbReference type="ARBA" id="ARBA00022747"/>
    </source>
</evidence>
<dbReference type="GO" id="GO:0003677">
    <property type="term" value="F:DNA binding"/>
    <property type="evidence" value="ECO:0007669"/>
    <property type="project" value="UniProtKB-KW"/>
</dbReference>
<accession>A0A448MNS1</accession>
<dbReference type="STRING" id="758.GCA_000730685_00885"/>
<dbReference type="Proteomes" id="UP000278733">
    <property type="component" value="Chromosome"/>
</dbReference>
<sequence length="169" mass="19421">MSKHQYEYLGNLLEPRGYIRGPFGSALKRNELSDSGIPVYEQQHAITGTRIFRYFINNDKFNELKRFIVRDNDLIISCSGTVGKISLIKGNDPKGIISQALLILRFDIKKVLPLYMYYFLISKDGQQKILNASQGAVQLNIAPKNIVEQINVPIYSLEVQQKLFINYKY</sequence>
<proteinExistence type="inferred from homology"/>
<dbReference type="PANTHER" id="PTHR30408">
    <property type="entry name" value="TYPE-1 RESTRICTION ENZYME ECOKI SPECIFICITY PROTEIN"/>
    <property type="match status" value="1"/>
</dbReference>
<dbReference type="KEGG" id="rpne:NCTC8284_01975"/>
<gene>
    <name evidence="5" type="ORF">NCTC8284_01975</name>
</gene>
<dbReference type="InterPro" id="IPR044946">
    <property type="entry name" value="Restrct_endonuc_typeI_TRD_sf"/>
</dbReference>
<keyword evidence="2" id="KW-0680">Restriction system</keyword>
<evidence type="ECO:0000256" key="1">
    <source>
        <dbReference type="ARBA" id="ARBA00010923"/>
    </source>
</evidence>
<dbReference type="AlphaFoldDB" id="A0A448MNS1"/>
<evidence type="ECO:0000313" key="6">
    <source>
        <dbReference type="Proteomes" id="UP000278733"/>
    </source>
</evidence>
<evidence type="ECO:0000259" key="4">
    <source>
        <dbReference type="Pfam" id="PF01420"/>
    </source>
</evidence>
<organism evidence="5 6">
    <name type="scientific">Rodentibacter pneumotropicus</name>
    <dbReference type="NCBI Taxonomy" id="758"/>
    <lineage>
        <taxon>Bacteria</taxon>
        <taxon>Pseudomonadati</taxon>
        <taxon>Pseudomonadota</taxon>
        <taxon>Gammaproteobacteria</taxon>
        <taxon>Pasteurellales</taxon>
        <taxon>Pasteurellaceae</taxon>
        <taxon>Rodentibacter</taxon>
    </lineage>
</organism>
<name>A0A448MNS1_9PAST</name>
<dbReference type="EMBL" id="LR134405">
    <property type="protein sequence ID" value="VEH66795.1"/>
    <property type="molecule type" value="Genomic_DNA"/>
</dbReference>
<keyword evidence="3" id="KW-0238">DNA-binding</keyword>
<comment type="similarity">
    <text evidence="1">Belongs to the type-I restriction system S methylase family.</text>
</comment>
<reference evidence="5 6" key="1">
    <citation type="submission" date="2018-12" db="EMBL/GenBank/DDBJ databases">
        <authorList>
            <consortium name="Pathogen Informatics"/>
        </authorList>
    </citation>
    <scope>NUCLEOTIDE SEQUENCE [LARGE SCALE GENOMIC DNA]</scope>
    <source>
        <strain evidence="5 6">NCTC8284</strain>
    </source>
</reference>
<protein>
    <submittedName>
        <fullName evidence="5">Type I restriction modification DNA specificity domain</fullName>
    </submittedName>
</protein>
<dbReference type="Pfam" id="PF01420">
    <property type="entry name" value="Methylase_S"/>
    <property type="match status" value="1"/>
</dbReference>
<dbReference type="GO" id="GO:0009307">
    <property type="term" value="P:DNA restriction-modification system"/>
    <property type="evidence" value="ECO:0007669"/>
    <property type="project" value="UniProtKB-KW"/>
</dbReference>
<dbReference type="SUPFAM" id="SSF116734">
    <property type="entry name" value="DNA methylase specificity domain"/>
    <property type="match status" value="1"/>
</dbReference>